<accession>A0ABN9AIR8</accession>
<reference evidence="7" key="1">
    <citation type="submission" date="2023-05" db="EMBL/GenBank/DDBJ databases">
        <authorList>
            <person name="Stuckert A."/>
        </authorList>
    </citation>
    <scope>NUCLEOTIDE SEQUENCE</scope>
</reference>
<feature type="compositionally biased region" description="Basic and acidic residues" evidence="5">
    <location>
        <begin position="167"/>
        <end position="216"/>
    </location>
</feature>
<dbReference type="PANTHER" id="PTHR14296:SF16">
    <property type="entry name" value="REMODELING AND SPACING FACTOR 1"/>
    <property type="match status" value="1"/>
</dbReference>
<dbReference type="PANTHER" id="PTHR14296">
    <property type="entry name" value="REMODELING AND SPACING FACTOR 1"/>
    <property type="match status" value="1"/>
</dbReference>
<dbReference type="Pfam" id="PF00628">
    <property type="entry name" value="PHD"/>
    <property type="match status" value="1"/>
</dbReference>
<feature type="domain" description="PHD-type" evidence="6">
    <location>
        <begin position="568"/>
        <end position="618"/>
    </location>
</feature>
<feature type="compositionally biased region" description="Basic and acidic residues" evidence="5">
    <location>
        <begin position="36"/>
        <end position="53"/>
    </location>
</feature>
<name>A0ABN9AIR8_9NEOB</name>
<keyword evidence="3" id="KW-0862">Zinc</keyword>
<evidence type="ECO:0000313" key="7">
    <source>
        <dbReference type="EMBL" id="CAI9535894.1"/>
    </source>
</evidence>
<feature type="compositionally biased region" description="Basic and acidic residues" evidence="5">
    <location>
        <begin position="74"/>
        <end position="87"/>
    </location>
</feature>
<feature type="region of interest" description="Disordered" evidence="5">
    <location>
        <begin position="1"/>
        <end position="571"/>
    </location>
</feature>
<protein>
    <recommendedName>
        <fullName evidence="6">PHD-type domain-containing protein</fullName>
    </recommendedName>
</protein>
<dbReference type="InterPro" id="IPR019786">
    <property type="entry name" value="Zinc_finger_PHD-type_CS"/>
</dbReference>
<dbReference type="PROSITE" id="PS50016">
    <property type="entry name" value="ZF_PHD_2"/>
    <property type="match status" value="1"/>
</dbReference>
<dbReference type="InterPro" id="IPR028938">
    <property type="entry name" value="Rsf1-like"/>
</dbReference>
<dbReference type="InterPro" id="IPR011011">
    <property type="entry name" value="Znf_FYVE_PHD"/>
</dbReference>
<evidence type="ECO:0000256" key="1">
    <source>
        <dbReference type="ARBA" id="ARBA00022723"/>
    </source>
</evidence>
<organism evidence="7 8">
    <name type="scientific">Staurois parvus</name>
    <dbReference type="NCBI Taxonomy" id="386267"/>
    <lineage>
        <taxon>Eukaryota</taxon>
        <taxon>Metazoa</taxon>
        <taxon>Chordata</taxon>
        <taxon>Craniata</taxon>
        <taxon>Vertebrata</taxon>
        <taxon>Euteleostomi</taxon>
        <taxon>Amphibia</taxon>
        <taxon>Batrachia</taxon>
        <taxon>Anura</taxon>
        <taxon>Neobatrachia</taxon>
        <taxon>Ranoidea</taxon>
        <taxon>Ranidae</taxon>
        <taxon>Staurois</taxon>
    </lineage>
</organism>
<dbReference type="CDD" id="cd15543">
    <property type="entry name" value="PHD_RSF1"/>
    <property type="match status" value="1"/>
</dbReference>
<feature type="region of interest" description="Disordered" evidence="5">
    <location>
        <begin position="662"/>
        <end position="698"/>
    </location>
</feature>
<keyword evidence="1" id="KW-0479">Metal-binding</keyword>
<feature type="compositionally biased region" description="Basic and acidic residues" evidence="5">
    <location>
        <begin position="353"/>
        <end position="384"/>
    </location>
</feature>
<sequence>MKNDQQAKIPLKKRELKLTDDFDGPVKSSLCKSKTPTKELLQKDEEKLDDDSTKMSAAPAAVPEGKQLVNGEVNGDKSHKAKVDHVENSNTTPRESIISTAKEENGVVEKRTSSVIKSLHELKENSKPKIPENLEKSANDLSKDIIIPSSEESSPKTSLKEGSSVSETHKGSVDPKGGEGQKELLSSLEKKTAKTKKDCKKNTNDSESVKEAEVPKKPVIVATSDSPDDKKLSEPCASEDKKSRDSEKQDVDGSKEETASKTRDTKKKLSAKSKLASSRKASATAKKSTLSEEKPTESNKEAEEKCEPVSSDKVEEKEKLEEKEKPEEKEKQLKKPPETEKKTFSLRSKRREKQAAKVIEDASEMSESKEPEVKKTDSKDKISEKLSLLSRNKHRLEPMAEEDNSGSESKEMTSERQKDGIKLTIRISNKKRRPELPVESVPVDDAEDAENEDSIGRRLRRSPRISRPSIKVADVKERKPEKKQSDDEEEKPAPAKPAREEKKSEKEPCQKIKQKPKQKRRARWTNSRSRRKRKSSSEDESDESDSEEESEEESENEAKEEGVPGEDDEPCKKCGLPNHPELILLCDSCDSGYHTACLRPPLMLIPDGEWFCPPCQHKLLCEKLDEQLQNLDVVLKKKERAERRKERLVYVGISIENIIPTQEQEEVPEVQEKEEKKKKKSKPLERRSTRTRKFISYR</sequence>
<feature type="compositionally biased region" description="Polar residues" evidence="5">
    <location>
        <begin position="88"/>
        <end position="99"/>
    </location>
</feature>
<feature type="compositionally biased region" description="Basic and acidic residues" evidence="5">
    <location>
        <begin position="289"/>
        <end position="343"/>
    </location>
</feature>
<evidence type="ECO:0000256" key="5">
    <source>
        <dbReference type="SAM" id="MobiDB-lite"/>
    </source>
</evidence>
<feature type="compositionally biased region" description="Low complexity" evidence="5">
    <location>
        <begin position="144"/>
        <end position="161"/>
    </location>
</feature>
<dbReference type="Proteomes" id="UP001162483">
    <property type="component" value="Unassembled WGS sequence"/>
</dbReference>
<evidence type="ECO:0000313" key="8">
    <source>
        <dbReference type="Proteomes" id="UP001162483"/>
    </source>
</evidence>
<comment type="caution">
    <text evidence="7">The sequence shown here is derived from an EMBL/GenBank/DDBJ whole genome shotgun (WGS) entry which is preliminary data.</text>
</comment>
<dbReference type="PROSITE" id="PS01359">
    <property type="entry name" value="ZF_PHD_1"/>
    <property type="match status" value="1"/>
</dbReference>
<gene>
    <name evidence="7" type="ORF">SPARVUS_LOCUS939198</name>
</gene>
<dbReference type="Gene3D" id="3.30.40.10">
    <property type="entry name" value="Zinc/RING finger domain, C3HC4 (zinc finger)"/>
    <property type="match status" value="1"/>
</dbReference>
<dbReference type="InterPro" id="IPR001965">
    <property type="entry name" value="Znf_PHD"/>
</dbReference>
<feature type="compositionally biased region" description="Basic and acidic residues" evidence="5">
    <location>
        <begin position="473"/>
        <end position="510"/>
    </location>
</feature>
<keyword evidence="8" id="KW-1185">Reference proteome</keyword>
<keyword evidence="2 4" id="KW-0863">Zinc-finger</keyword>
<feature type="compositionally biased region" description="Basic and acidic residues" evidence="5">
    <location>
        <begin position="101"/>
        <end position="143"/>
    </location>
</feature>
<dbReference type="EMBL" id="CATNWA010000290">
    <property type="protein sequence ID" value="CAI9535894.1"/>
    <property type="molecule type" value="Genomic_DNA"/>
</dbReference>
<feature type="compositionally biased region" description="Basic residues" evidence="5">
    <location>
        <begin position="512"/>
        <end position="534"/>
    </location>
</feature>
<feature type="compositionally biased region" description="Acidic residues" evidence="5">
    <location>
        <begin position="442"/>
        <end position="453"/>
    </location>
</feature>
<dbReference type="InterPro" id="IPR013083">
    <property type="entry name" value="Znf_RING/FYVE/PHD"/>
</dbReference>
<feature type="compositionally biased region" description="Basic residues" evidence="5">
    <location>
        <begin position="689"/>
        <end position="698"/>
    </location>
</feature>
<evidence type="ECO:0000256" key="4">
    <source>
        <dbReference type="PROSITE-ProRule" id="PRU00146"/>
    </source>
</evidence>
<feature type="compositionally biased region" description="Acidic residues" evidence="5">
    <location>
        <begin position="538"/>
        <end position="555"/>
    </location>
</feature>
<feature type="compositionally biased region" description="Low complexity" evidence="5">
    <location>
        <begin position="272"/>
        <end position="288"/>
    </location>
</feature>
<proteinExistence type="predicted"/>
<dbReference type="SUPFAM" id="SSF57903">
    <property type="entry name" value="FYVE/PHD zinc finger"/>
    <property type="match status" value="1"/>
</dbReference>
<evidence type="ECO:0000259" key="6">
    <source>
        <dbReference type="PROSITE" id="PS50016"/>
    </source>
</evidence>
<evidence type="ECO:0000256" key="3">
    <source>
        <dbReference type="ARBA" id="ARBA00022833"/>
    </source>
</evidence>
<dbReference type="SMART" id="SM00249">
    <property type="entry name" value="PHD"/>
    <property type="match status" value="1"/>
</dbReference>
<dbReference type="InterPro" id="IPR019787">
    <property type="entry name" value="Znf_PHD-finger"/>
</dbReference>
<feature type="compositionally biased region" description="Basic and acidic residues" evidence="5">
    <location>
        <begin position="227"/>
        <end position="263"/>
    </location>
</feature>
<feature type="compositionally biased region" description="Basic and acidic residues" evidence="5">
    <location>
        <begin position="408"/>
        <end position="421"/>
    </location>
</feature>
<evidence type="ECO:0000256" key="2">
    <source>
        <dbReference type="ARBA" id="ARBA00022771"/>
    </source>
</evidence>